<dbReference type="EMBL" id="BEGY01000001">
    <property type="protein sequence ID" value="GAX72798.1"/>
    <property type="molecule type" value="Genomic_DNA"/>
</dbReference>
<keyword evidence="2" id="KW-1185">Reference proteome</keyword>
<dbReference type="OrthoDB" id="564565at2759"/>
<name>A0A250WPP0_9CHLO</name>
<dbReference type="Proteomes" id="UP000232323">
    <property type="component" value="Unassembled WGS sequence"/>
</dbReference>
<accession>A0A250WPP0</accession>
<protein>
    <submittedName>
        <fullName evidence="1">Uncharacterized protein</fullName>
    </submittedName>
</protein>
<organism evidence="1 2">
    <name type="scientific">Chlamydomonas eustigma</name>
    <dbReference type="NCBI Taxonomy" id="1157962"/>
    <lineage>
        <taxon>Eukaryota</taxon>
        <taxon>Viridiplantae</taxon>
        <taxon>Chlorophyta</taxon>
        <taxon>core chlorophytes</taxon>
        <taxon>Chlorophyceae</taxon>
        <taxon>CS clade</taxon>
        <taxon>Chlamydomonadales</taxon>
        <taxon>Chlamydomonadaceae</taxon>
        <taxon>Chlamydomonas</taxon>
    </lineage>
</organism>
<dbReference type="AlphaFoldDB" id="A0A250WPP0"/>
<reference evidence="1 2" key="1">
    <citation type="submission" date="2017-08" db="EMBL/GenBank/DDBJ databases">
        <title>Acidophilic green algal genome provides insights into adaptation to an acidic environment.</title>
        <authorList>
            <person name="Hirooka S."/>
            <person name="Hirose Y."/>
            <person name="Kanesaki Y."/>
            <person name="Higuchi S."/>
            <person name="Fujiwara T."/>
            <person name="Onuma R."/>
            <person name="Era A."/>
            <person name="Ohbayashi R."/>
            <person name="Uzuka A."/>
            <person name="Nozaki H."/>
            <person name="Yoshikawa H."/>
            <person name="Miyagishima S.Y."/>
        </authorList>
    </citation>
    <scope>NUCLEOTIDE SEQUENCE [LARGE SCALE GENOMIC DNA]</scope>
    <source>
        <strain evidence="1 2">NIES-2499</strain>
    </source>
</reference>
<evidence type="ECO:0000313" key="1">
    <source>
        <dbReference type="EMBL" id="GAX72798.1"/>
    </source>
</evidence>
<gene>
    <name evidence="1" type="ORF">CEUSTIGMA_g253.t1</name>
</gene>
<proteinExistence type="predicted"/>
<sequence length="441" mass="49955">MRLKVNLSPVGSGLSVDDSIDLYCGQGEQILQWVGYASCSRLAYKRGDVYGRYIPQSITTKDGQPLDVDIVINELFGDGDELYVEYSNGPMPFRIRWEGRPRTPPFKWGEAGEELPPHDTWLRELDLVQEGIMSLIDTTVFATNGISEDLEVVKDVLMRNAGAMQMVFYFQSSEGASNGDQLGQITLPQFRGIMIQAKVITTRFPAEKVDEIFTSVVTSEQALARKVESKSGVSTFDLMDFTIAIIHVAAQRYAAMSPAEAGKASMVPLQTKMDELFKNCFDVYLFPELQKRLDRFSAAVSNPAAQLLLKRGRKLVEQTLDSCQLKRVKSSVVKVDLRWLCNHLQRWNLLNKDFNLQELALIAVFAKQTSTDPHRFILHPHPLDYNYSEFERLLLGMAWHIYVTKKKGEAFEEYLGEMLDTIFKKAGILVEVVKDKQDVDE</sequence>
<evidence type="ECO:0000313" key="2">
    <source>
        <dbReference type="Proteomes" id="UP000232323"/>
    </source>
</evidence>
<comment type="caution">
    <text evidence="1">The sequence shown here is derived from an EMBL/GenBank/DDBJ whole genome shotgun (WGS) entry which is preliminary data.</text>
</comment>